<dbReference type="EMBL" id="AM746676">
    <property type="protein sequence ID" value="CAN94676.1"/>
    <property type="molecule type" value="Genomic_DNA"/>
</dbReference>
<dbReference type="InterPro" id="IPR011990">
    <property type="entry name" value="TPR-like_helical_dom_sf"/>
</dbReference>
<evidence type="ECO:0000256" key="2">
    <source>
        <dbReference type="SAM" id="SignalP"/>
    </source>
</evidence>
<dbReference type="eggNOG" id="COG0457">
    <property type="taxonomic scope" value="Bacteria"/>
</dbReference>
<feature type="chain" id="PRO_5002738593" evidence="2">
    <location>
        <begin position="30"/>
        <end position="374"/>
    </location>
</feature>
<accession>A9F8N9</accession>
<dbReference type="KEGG" id="scl:sce4513"/>
<dbReference type="RefSeq" id="WP_012237145.1">
    <property type="nucleotide sequence ID" value="NC_010162.1"/>
</dbReference>
<feature type="signal peptide" evidence="2">
    <location>
        <begin position="1"/>
        <end position="29"/>
    </location>
</feature>
<dbReference type="AlphaFoldDB" id="A9F8N9"/>
<protein>
    <submittedName>
        <fullName evidence="3">Membrane protein</fullName>
    </submittedName>
</protein>
<dbReference type="SUPFAM" id="SSF48452">
    <property type="entry name" value="TPR-like"/>
    <property type="match status" value="1"/>
</dbReference>
<dbReference type="Proteomes" id="UP000002139">
    <property type="component" value="Chromosome"/>
</dbReference>
<reference evidence="3 4" key="1">
    <citation type="journal article" date="2007" name="Nat. Biotechnol.">
        <title>Complete genome sequence of the myxobacterium Sorangium cellulosum.</title>
        <authorList>
            <person name="Schneiker S."/>
            <person name="Perlova O."/>
            <person name="Kaiser O."/>
            <person name="Gerth K."/>
            <person name="Alici A."/>
            <person name="Altmeyer M.O."/>
            <person name="Bartels D."/>
            <person name="Bekel T."/>
            <person name="Beyer S."/>
            <person name="Bode E."/>
            <person name="Bode H.B."/>
            <person name="Bolten C.J."/>
            <person name="Choudhuri J.V."/>
            <person name="Doss S."/>
            <person name="Elnakady Y.A."/>
            <person name="Frank B."/>
            <person name="Gaigalat L."/>
            <person name="Goesmann A."/>
            <person name="Groeger C."/>
            <person name="Gross F."/>
            <person name="Jelsbak L."/>
            <person name="Jelsbak L."/>
            <person name="Kalinowski J."/>
            <person name="Kegler C."/>
            <person name="Knauber T."/>
            <person name="Konietzny S."/>
            <person name="Kopp M."/>
            <person name="Krause L."/>
            <person name="Krug D."/>
            <person name="Linke B."/>
            <person name="Mahmud T."/>
            <person name="Martinez-Arias R."/>
            <person name="McHardy A.C."/>
            <person name="Merai M."/>
            <person name="Meyer F."/>
            <person name="Mormann S."/>
            <person name="Munoz-Dorado J."/>
            <person name="Perez J."/>
            <person name="Pradella S."/>
            <person name="Rachid S."/>
            <person name="Raddatz G."/>
            <person name="Rosenau F."/>
            <person name="Rueckert C."/>
            <person name="Sasse F."/>
            <person name="Scharfe M."/>
            <person name="Schuster S.C."/>
            <person name="Suen G."/>
            <person name="Treuner-Lange A."/>
            <person name="Velicer G.J."/>
            <person name="Vorholter F.-J."/>
            <person name="Weissman K.J."/>
            <person name="Welch R.D."/>
            <person name="Wenzel S.C."/>
            <person name="Whitworth D.E."/>
            <person name="Wilhelm S."/>
            <person name="Wittmann C."/>
            <person name="Bloecker H."/>
            <person name="Puehler A."/>
            <person name="Mueller R."/>
        </authorList>
    </citation>
    <scope>NUCLEOTIDE SEQUENCE [LARGE SCALE GENOMIC DNA]</scope>
    <source>
        <strain evidence="4">So ce56</strain>
    </source>
</reference>
<dbReference type="HOGENOM" id="CLU_052651_1_0_7"/>
<evidence type="ECO:0000313" key="3">
    <source>
        <dbReference type="EMBL" id="CAN94676.1"/>
    </source>
</evidence>
<gene>
    <name evidence="3" type="ordered locus">sce4513</name>
</gene>
<dbReference type="BioCyc" id="SCEL448385:SCE_RS48955-MONOMER"/>
<name>A9F8N9_SORC5</name>
<feature type="region of interest" description="Disordered" evidence="1">
    <location>
        <begin position="201"/>
        <end position="231"/>
    </location>
</feature>
<keyword evidence="2" id="KW-0732">Signal</keyword>
<dbReference type="STRING" id="448385.sce4513"/>
<dbReference type="OrthoDB" id="5505393at2"/>
<evidence type="ECO:0000313" key="4">
    <source>
        <dbReference type="Proteomes" id="UP000002139"/>
    </source>
</evidence>
<sequence>MTSLPVKHLGRLLALAMFLAALLSGGRDARADTAAAQALFDAAKQLMAQGKYADACPKLEESQRLDPGIGTQFNLAACYEQLGRTASAWSMFLEVAGASRAAGQLEREKVARQRAAALEPRLIRLTITAPADSPADLQVKRDGALVGRAQWGTPVPVDPGKHTVEASAAGRAPFARSMELTRAGASETLAIPPLPAGAPAGAAALPPSGPAAPAGAAALPPGGPGAPRASGAPLAPVAAVAPGRPAAPLTKRRSKGMMVTGIVLTSLGAVAILGGGLVIASAPSCSGDGCVYDRSSNPYADDTGYQYEEDGADAEGAGVGLVVGGLVLAGVGIPLAIVGGRKVPVQPEKQAASTPAPPPELVIGPRYAGLRWSM</sequence>
<proteinExistence type="predicted"/>
<organism evidence="3 4">
    <name type="scientific">Sorangium cellulosum (strain So ce56)</name>
    <name type="common">Polyangium cellulosum (strain So ce56)</name>
    <dbReference type="NCBI Taxonomy" id="448385"/>
    <lineage>
        <taxon>Bacteria</taxon>
        <taxon>Pseudomonadati</taxon>
        <taxon>Myxococcota</taxon>
        <taxon>Polyangia</taxon>
        <taxon>Polyangiales</taxon>
        <taxon>Polyangiaceae</taxon>
        <taxon>Sorangium</taxon>
    </lineage>
</organism>
<keyword evidence="4" id="KW-1185">Reference proteome</keyword>
<evidence type="ECO:0000256" key="1">
    <source>
        <dbReference type="SAM" id="MobiDB-lite"/>
    </source>
</evidence>
<dbReference type="Gene3D" id="1.25.40.10">
    <property type="entry name" value="Tetratricopeptide repeat domain"/>
    <property type="match status" value="1"/>
</dbReference>